<dbReference type="Gene3D" id="1.10.150.50">
    <property type="entry name" value="Transcription Factor, Ets-1"/>
    <property type="match status" value="1"/>
</dbReference>
<evidence type="ECO:0000313" key="1">
    <source>
        <dbReference type="EMBL" id="CAI2171888.1"/>
    </source>
</evidence>
<reference evidence="1" key="1">
    <citation type="submission" date="2022-08" db="EMBL/GenBank/DDBJ databases">
        <authorList>
            <person name="Kallberg Y."/>
            <person name="Tangrot J."/>
            <person name="Rosling A."/>
        </authorList>
    </citation>
    <scope>NUCLEOTIDE SEQUENCE</scope>
    <source>
        <strain evidence="1">Wild A</strain>
    </source>
</reference>
<accession>A0A9W4SJK4</accession>
<dbReference type="PANTHER" id="PTHR33129">
    <property type="entry name" value="PROTEIN KINASE DOMAIN-CONTAINING PROTEIN-RELATED"/>
    <property type="match status" value="1"/>
</dbReference>
<dbReference type="OrthoDB" id="19861at2759"/>
<sequence>MSNNISFPSVEEVNKWSPDDVITFLESNKDELFLRDQDIKTIKDNWVPSSAFLELSQDELQGCELQIGSAKVIAKLIREINIRVVVDVPVTGDCNPGIVTYLFDLYFVMYFSRAGKWLILPSVESRESKKGKIIEAEFSNICDLVNHLRNSKKEVIASTSGSTNIEDVIEEMIIKEEEPALYVRKSYEDLYHLMINQASKSSDHKFLVTGISGIGKLCFLIYFLIQLLCESENPTIIFQPVQSKDFYCFEDLNLSFGRYDDFSTHFQSSEMWYLADGILSPKLVPAKTVVALSPKGVVKDKFQEFRKDLVQTFYMSPWSLEELLFCWKYVFSDVPEDIILALYDKAGSVPRYVFRKVEISLKYGLNPKTPEGKEMIIKKAFERPDPSYNNYHLQWASRYIYDEIERRLEKQSWSSLLERIQMMRNYSSARGIMFEMYVIHIFRSSNDQYAMRELPKSLKTKDILQHRKFSMGKSPTISNIRIAKELSSKSDEIIILPETSNFSATDLFYTPDMIFQITVSNNHPIKQVELVNIIENMPAYRRKTPINLAFVVPDDIYDTYKYQDIVTKDTNSKSFRKVKKQDAKLKNIQQWVLKIDISSSKSTKFVKAKETLMQSLKFRTSSGSSSIVESDLSAIVQESKSGVDSS</sequence>
<comment type="caution">
    <text evidence="1">The sequence shown here is derived from an EMBL/GenBank/DDBJ whole genome shotgun (WGS) entry which is preliminary data.</text>
</comment>
<evidence type="ECO:0000313" key="2">
    <source>
        <dbReference type="Proteomes" id="UP001153678"/>
    </source>
</evidence>
<dbReference type="AlphaFoldDB" id="A0A9W4SJK4"/>
<dbReference type="InterPro" id="IPR013761">
    <property type="entry name" value="SAM/pointed_sf"/>
</dbReference>
<feature type="non-terminal residue" evidence="1">
    <location>
        <position position="1"/>
    </location>
</feature>
<gene>
    <name evidence="1" type="ORF">FWILDA_LOCUS5303</name>
</gene>
<keyword evidence="2" id="KW-1185">Reference proteome</keyword>
<dbReference type="SUPFAM" id="SSF47769">
    <property type="entry name" value="SAM/Pointed domain"/>
    <property type="match status" value="1"/>
</dbReference>
<proteinExistence type="predicted"/>
<dbReference type="Proteomes" id="UP001153678">
    <property type="component" value="Unassembled WGS sequence"/>
</dbReference>
<protein>
    <submittedName>
        <fullName evidence="1">12533_t:CDS:1</fullName>
    </submittedName>
</protein>
<name>A0A9W4SJK4_9GLOM</name>
<dbReference type="EMBL" id="CAMKVN010000875">
    <property type="protein sequence ID" value="CAI2171888.1"/>
    <property type="molecule type" value="Genomic_DNA"/>
</dbReference>
<dbReference type="PANTHER" id="PTHR33129:SF1">
    <property type="entry name" value="ATP-BINDING PROTEIN"/>
    <property type="match status" value="1"/>
</dbReference>
<dbReference type="InterPro" id="IPR052980">
    <property type="entry name" value="Crinkler_effector"/>
</dbReference>
<organism evidence="1 2">
    <name type="scientific">Funneliformis geosporum</name>
    <dbReference type="NCBI Taxonomy" id="1117311"/>
    <lineage>
        <taxon>Eukaryota</taxon>
        <taxon>Fungi</taxon>
        <taxon>Fungi incertae sedis</taxon>
        <taxon>Mucoromycota</taxon>
        <taxon>Glomeromycotina</taxon>
        <taxon>Glomeromycetes</taxon>
        <taxon>Glomerales</taxon>
        <taxon>Glomeraceae</taxon>
        <taxon>Funneliformis</taxon>
    </lineage>
</organism>